<keyword evidence="4" id="KW-1185">Reference proteome</keyword>
<feature type="region of interest" description="Disordered" evidence="1">
    <location>
        <begin position="26"/>
        <end position="103"/>
    </location>
</feature>
<keyword evidence="2" id="KW-0732">Signal</keyword>
<protein>
    <recommendedName>
        <fullName evidence="5">Outer membrane beta-barrel domain-containing protein</fullName>
    </recommendedName>
</protein>
<reference evidence="3 4" key="1">
    <citation type="submission" date="2007-06" db="EMBL/GenBank/DDBJ databases">
        <authorList>
            <person name="Shimkets L."/>
            <person name="Ferriera S."/>
            <person name="Johnson J."/>
            <person name="Kravitz S."/>
            <person name="Beeson K."/>
            <person name="Sutton G."/>
            <person name="Rogers Y.-H."/>
            <person name="Friedman R."/>
            <person name="Frazier M."/>
            <person name="Venter J.C."/>
        </authorList>
    </citation>
    <scope>NUCLEOTIDE SEQUENCE [LARGE SCALE GENOMIC DNA]</scope>
    <source>
        <strain evidence="3 4">SIR-1</strain>
    </source>
</reference>
<dbReference type="PROSITE" id="PS51257">
    <property type="entry name" value="PROKAR_LIPOPROTEIN"/>
    <property type="match status" value="1"/>
</dbReference>
<name>A6GK46_9BACT</name>
<comment type="caution">
    <text evidence="3">The sequence shown here is derived from an EMBL/GenBank/DDBJ whole genome shotgun (WGS) entry which is preliminary data.</text>
</comment>
<dbReference type="Proteomes" id="UP000005801">
    <property type="component" value="Unassembled WGS sequence"/>
</dbReference>
<feature type="compositionally biased region" description="Acidic residues" evidence="1">
    <location>
        <begin position="29"/>
        <end position="50"/>
    </location>
</feature>
<feature type="chain" id="PRO_5002697544" description="Outer membrane beta-barrel domain-containing protein" evidence="2">
    <location>
        <begin position="25"/>
        <end position="360"/>
    </location>
</feature>
<evidence type="ECO:0008006" key="5">
    <source>
        <dbReference type="Google" id="ProtNLM"/>
    </source>
</evidence>
<evidence type="ECO:0000313" key="4">
    <source>
        <dbReference type="Proteomes" id="UP000005801"/>
    </source>
</evidence>
<evidence type="ECO:0000256" key="1">
    <source>
        <dbReference type="SAM" id="MobiDB-lite"/>
    </source>
</evidence>
<evidence type="ECO:0000256" key="2">
    <source>
        <dbReference type="SAM" id="SignalP"/>
    </source>
</evidence>
<evidence type="ECO:0000313" key="3">
    <source>
        <dbReference type="EMBL" id="EDM73758.1"/>
    </source>
</evidence>
<dbReference type="EMBL" id="ABCS01000179">
    <property type="protein sequence ID" value="EDM73758.1"/>
    <property type="molecule type" value="Genomic_DNA"/>
</dbReference>
<organism evidence="3 4">
    <name type="scientific">Plesiocystis pacifica SIR-1</name>
    <dbReference type="NCBI Taxonomy" id="391625"/>
    <lineage>
        <taxon>Bacteria</taxon>
        <taxon>Pseudomonadati</taxon>
        <taxon>Myxococcota</taxon>
        <taxon>Polyangia</taxon>
        <taxon>Nannocystales</taxon>
        <taxon>Nannocystaceae</taxon>
        <taxon>Plesiocystis</taxon>
    </lineage>
</organism>
<proteinExistence type="predicted"/>
<accession>A6GK46</accession>
<feature type="signal peptide" evidence="2">
    <location>
        <begin position="1"/>
        <end position="24"/>
    </location>
</feature>
<gene>
    <name evidence="3" type="ORF">PPSIR1_08836</name>
</gene>
<dbReference type="eggNOG" id="ENOG502ZE9Y">
    <property type="taxonomic scope" value="Bacteria"/>
</dbReference>
<sequence>MSMRRILIGVTAFAACAYSLPALAAQPPEEGEVIEDDEDLVLDDEDEMDAVPEAPADGAPTDTSFLDDPGGDADAAGAEVGGAGGEVGAASAEVSSLSEDEQREIDEKEITVIQPQAFLNVYTDSNTNKLKRRIELMPQVGLTINDPYVRHWAVGAEVNIWLSNRMAIGLNGTAFFGARTPQYDRIRFQEGLLLTANRTLWQASVDYLYEPFYGKIALFNQLLLHWEFYTQIGGGAIHTQNIPRFQAVHPTPFNHITGQLNLGFGVRYYIQNLDFFSVNLGVRTFGYFEAYEPLDRGVSTDPNAGSDFIDDPNISIGDDPTAAYEKAKTQPLGERLAFNVMFYLGASFYLPPTFEYSYRR</sequence>
<dbReference type="AlphaFoldDB" id="A6GK46"/>